<proteinExistence type="predicted"/>
<comment type="caution">
    <text evidence="1">The sequence shown here is derived from an EMBL/GenBank/DDBJ whole genome shotgun (WGS) entry which is preliminary data.</text>
</comment>
<evidence type="ECO:0000313" key="2">
    <source>
        <dbReference type="Proteomes" id="UP000027644"/>
    </source>
</evidence>
<reference evidence="1 2" key="1">
    <citation type="journal article" date="2014" name="PLoS Genet.">
        <title>Hidden diversity in honey bee gut symbionts detected by single-cell genomics.</title>
        <authorList>
            <person name="Engel P."/>
            <person name="Stepanauskas R."/>
            <person name="Moran N."/>
        </authorList>
    </citation>
    <scope>NUCLEOTIDE SEQUENCE [LARGE SCALE GENOMIC DNA]</scope>
    <source>
        <strain evidence="1 2">SCGC AB-598-J21</strain>
    </source>
</reference>
<name>A0A074V9F1_9NEIS</name>
<dbReference type="AlphaFoldDB" id="A0A074V9F1"/>
<protein>
    <submittedName>
        <fullName evidence="1">Mab-21 protein</fullName>
    </submittedName>
</protein>
<organism evidence="1 2">
    <name type="scientific">Snodgrassella alvi SCGC AB-598-J21</name>
    <dbReference type="NCBI Taxonomy" id="1385367"/>
    <lineage>
        <taxon>Bacteria</taxon>
        <taxon>Pseudomonadati</taxon>
        <taxon>Pseudomonadota</taxon>
        <taxon>Betaproteobacteria</taxon>
        <taxon>Neisseriales</taxon>
        <taxon>Neisseriaceae</taxon>
        <taxon>Snodgrassella</taxon>
    </lineage>
</organism>
<evidence type="ECO:0000313" key="1">
    <source>
        <dbReference type="EMBL" id="KEQ02033.1"/>
    </source>
</evidence>
<accession>A0A074V9F1</accession>
<feature type="non-terminal residue" evidence="1">
    <location>
        <position position="1"/>
    </location>
</feature>
<dbReference type="EMBL" id="AVQL01000158">
    <property type="protein sequence ID" value="KEQ02033.1"/>
    <property type="molecule type" value="Genomic_DNA"/>
</dbReference>
<gene>
    <name evidence="1" type="ORF">SASC598J21_001840</name>
</gene>
<dbReference type="Proteomes" id="UP000027644">
    <property type="component" value="Unassembled WGS sequence"/>
</dbReference>
<sequence>LVIDFSLQNSFPKAVQNSFHCRLSQKLINFINFEYLYLKDILSHRHNCFKLMKIIMTDYIARAKAITKYSIINNYINSNLREEKGSSNMLG</sequence>